<dbReference type="InterPro" id="IPR011051">
    <property type="entry name" value="RmlC_Cupin_sf"/>
</dbReference>
<dbReference type="InterPro" id="IPR041602">
    <property type="entry name" value="Quercetinase_C"/>
</dbReference>
<dbReference type="GO" id="GO:0046872">
    <property type="term" value="F:metal ion binding"/>
    <property type="evidence" value="ECO:0007669"/>
    <property type="project" value="UniProtKB-KW"/>
</dbReference>
<dbReference type="Pfam" id="PF02678">
    <property type="entry name" value="Pirin"/>
    <property type="match status" value="1"/>
</dbReference>
<comment type="caution">
    <text evidence="6">The sequence shown here is derived from an EMBL/GenBank/DDBJ whole genome shotgun (WGS) entry which is preliminary data.</text>
</comment>
<organism evidence="6 7">
    <name type="scientific">Dysgonomonas capnocytophagoides</name>
    <dbReference type="NCBI Taxonomy" id="45254"/>
    <lineage>
        <taxon>Bacteria</taxon>
        <taxon>Pseudomonadati</taxon>
        <taxon>Bacteroidota</taxon>
        <taxon>Bacteroidia</taxon>
        <taxon>Bacteroidales</taxon>
        <taxon>Dysgonomonadaceae</taxon>
        <taxon>Dysgonomonas</taxon>
    </lineage>
</organism>
<evidence type="ECO:0000256" key="3">
    <source>
        <dbReference type="RuleBase" id="RU003457"/>
    </source>
</evidence>
<dbReference type="InterPro" id="IPR003829">
    <property type="entry name" value="Pirin_N_dom"/>
</dbReference>
<gene>
    <name evidence="6" type="ORF">E2605_16075</name>
</gene>
<name>A0A4Y8L283_9BACT</name>
<keyword evidence="2" id="KW-0408">Iron</keyword>
<dbReference type="AlphaFoldDB" id="A0A4Y8L283"/>
<feature type="binding site" evidence="2">
    <location>
        <position position="102"/>
    </location>
    <ligand>
        <name>Fe cation</name>
        <dbReference type="ChEBI" id="CHEBI:24875"/>
    </ligand>
</feature>
<dbReference type="PIRSF" id="PIRSF006232">
    <property type="entry name" value="Pirin"/>
    <property type="match status" value="1"/>
</dbReference>
<feature type="domain" description="Quercetin 2,3-dioxygenase C-terminal cupin" evidence="5">
    <location>
        <begin position="148"/>
        <end position="234"/>
    </location>
</feature>
<dbReference type="PANTHER" id="PTHR43212">
    <property type="entry name" value="QUERCETIN 2,3-DIOXYGENASE"/>
    <property type="match status" value="1"/>
</dbReference>
<dbReference type="Proteomes" id="UP000297861">
    <property type="component" value="Unassembled WGS sequence"/>
</dbReference>
<dbReference type="SUPFAM" id="SSF51182">
    <property type="entry name" value="RmlC-like cupins"/>
    <property type="match status" value="1"/>
</dbReference>
<evidence type="ECO:0000256" key="1">
    <source>
        <dbReference type="ARBA" id="ARBA00008416"/>
    </source>
</evidence>
<feature type="binding site" evidence="2">
    <location>
        <position position="58"/>
    </location>
    <ligand>
        <name>Fe cation</name>
        <dbReference type="ChEBI" id="CHEBI:24875"/>
    </ligand>
</feature>
<evidence type="ECO:0000313" key="6">
    <source>
        <dbReference type="EMBL" id="TFD94276.1"/>
    </source>
</evidence>
<feature type="binding site" evidence="2">
    <location>
        <position position="60"/>
    </location>
    <ligand>
        <name>Fe cation</name>
        <dbReference type="ChEBI" id="CHEBI:24875"/>
    </ligand>
</feature>
<evidence type="ECO:0000259" key="4">
    <source>
        <dbReference type="Pfam" id="PF02678"/>
    </source>
</evidence>
<sequence>MKTTLYRSETRGHERHGWLDARHTFSFANYYDPNRIHFGALRVLNDDIIEGGKGFGTHGHDNMEIITIPLEGNLHHQDSLGHGGVIKTGDVQVMSAGSGIKHSEYNGENEQTLNLFQIWVFPNKKNVQPRYEQKTLDFWNKKNKLHEIVTPTASEHALWIHQDAWFSIGEFDNNKGESYTLKSDKNGVFVMVIEGSFNVSGIDLNRRDGLGISDVDKLEIKSLSDNARILLMEVPMQI</sequence>
<proteinExistence type="inferred from homology"/>
<dbReference type="InterPro" id="IPR012093">
    <property type="entry name" value="Pirin"/>
</dbReference>
<dbReference type="STRING" id="1121485.GCA_000426485_01317"/>
<keyword evidence="2" id="KW-0479">Metal-binding</keyword>
<comment type="similarity">
    <text evidence="1 3">Belongs to the pirin family.</text>
</comment>
<dbReference type="PANTHER" id="PTHR43212:SF3">
    <property type="entry name" value="QUERCETIN 2,3-DIOXYGENASE"/>
    <property type="match status" value="1"/>
</dbReference>
<dbReference type="CDD" id="cd02910">
    <property type="entry name" value="cupin_Yhhw_N"/>
    <property type="match status" value="1"/>
</dbReference>
<dbReference type="RefSeq" id="WP_026625507.1">
    <property type="nucleotide sequence ID" value="NZ_JAWZLG010000100.1"/>
</dbReference>
<accession>A0A4Y8L283</accession>
<dbReference type="OrthoDB" id="321327at2"/>
<feature type="domain" description="Pirin N-terminal" evidence="4">
    <location>
        <begin position="13"/>
        <end position="120"/>
    </location>
</feature>
<comment type="cofactor">
    <cofactor evidence="2">
        <name>Fe cation</name>
        <dbReference type="ChEBI" id="CHEBI:24875"/>
    </cofactor>
    <text evidence="2">Binds 1 Fe cation per subunit.</text>
</comment>
<keyword evidence="7" id="KW-1185">Reference proteome</keyword>
<dbReference type="Pfam" id="PF17954">
    <property type="entry name" value="Pirin_C_2"/>
    <property type="match status" value="1"/>
</dbReference>
<evidence type="ECO:0000256" key="2">
    <source>
        <dbReference type="PIRSR" id="PIRSR006232-1"/>
    </source>
</evidence>
<feature type="binding site" evidence="2">
    <location>
        <position position="104"/>
    </location>
    <ligand>
        <name>Fe cation</name>
        <dbReference type="ChEBI" id="CHEBI:24875"/>
    </ligand>
</feature>
<dbReference type="EMBL" id="SOML01000011">
    <property type="protein sequence ID" value="TFD94276.1"/>
    <property type="molecule type" value="Genomic_DNA"/>
</dbReference>
<reference evidence="6 7" key="1">
    <citation type="submission" date="2019-03" db="EMBL/GenBank/DDBJ databases">
        <title>San Antonio Military Medical Center submission to MRSN (WRAIR), pending publication.</title>
        <authorList>
            <person name="Blyth D.M."/>
            <person name="Mccarthy S.L."/>
            <person name="Schall S.E."/>
            <person name="Stam J.A."/>
            <person name="Ong A.C."/>
            <person name="Mcgann P.T."/>
        </authorList>
    </citation>
    <scope>NUCLEOTIDE SEQUENCE [LARGE SCALE GENOMIC DNA]</scope>
    <source>
        <strain evidence="6 7">MRSN571793</strain>
    </source>
</reference>
<dbReference type="InterPro" id="IPR014710">
    <property type="entry name" value="RmlC-like_jellyroll"/>
</dbReference>
<evidence type="ECO:0000313" key="7">
    <source>
        <dbReference type="Proteomes" id="UP000297861"/>
    </source>
</evidence>
<evidence type="ECO:0000259" key="5">
    <source>
        <dbReference type="Pfam" id="PF17954"/>
    </source>
</evidence>
<dbReference type="Gene3D" id="2.60.120.10">
    <property type="entry name" value="Jelly Rolls"/>
    <property type="match status" value="2"/>
</dbReference>
<protein>
    <submittedName>
        <fullName evidence="6">Pirin family protein</fullName>
    </submittedName>
</protein>